<organism evidence="1 2">
    <name type="scientific">Actinacidiphila rubida</name>
    <dbReference type="NCBI Taxonomy" id="310780"/>
    <lineage>
        <taxon>Bacteria</taxon>
        <taxon>Bacillati</taxon>
        <taxon>Actinomycetota</taxon>
        <taxon>Actinomycetes</taxon>
        <taxon>Kitasatosporales</taxon>
        <taxon>Streptomycetaceae</taxon>
        <taxon>Actinacidiphila</taxon>
    </lineage>
</organism>
<dbReference type="EMBL" id="FODD01000009">
    <property type="protein sequence ID" value="SEN74413.1"/>
    <property type="molecule type" value="Genomic_DNA"/>
</dbReference>
<dbReference type="InterPro" id="IPR029068">
    <property type="entry name" value="Glyas_Bleomycin-R_OHBP_Dase"/>
</dbReference>
<proteinExistence type="predicted"/>
<reference evidence="1 2" key="1">
    <citation type="submission" date="2016-10" db="EMBL/GenBank/DDBJ databases">
        <authorList>
            <person name="de Groot N.N."/>
        </authorList>
    </citation>
    <scope>NUCLEOTIDE SEQUENCE [LARGE SCALE GENOMIC DNA]</scope>
    <source>
        <strain evidence="1 2">CGMCC 4.2026</strain>
    </source>
</reference>
<keyword evidence="1" id="KW-0560">Oxidoreductase</keyword>
<dbReference type="Gene3D" id="3.10.180.10">
    <property type="entry name" value="2,3-Dihydroxybiphenyl 1,2-Dioxygenase, domain 1"/>
    <property type="match status" value="1"/>
</dbReference>
<dbReference type="STRING" id="310780.SAMN05216267_1009102"/>
<dbReference type="SUPFAM" id="SSF54593">
    <property type="entry name" value="Glyoxalase/Bleomycin resistance protein/Dihydroxybiphenyl dioxygenase"/>
    <property type="match status" value="1"/>
</dbReference>
<accession>A0A1H8J0L6</accession>
<dbReference type="OrthoDB" id="5185674at2"/>
<dbReference type="GO" id="GO:0051213">
    <property type="term" value="F:dioxygenase activity"/>
    <property type="evidence" value="ECO:0007669"/>
    <property type="project" value="UniProtKB-KW"/>
</dbReference>
<protein>
    <submittedName>
        <fullName evidence="1">Glyoxalase/Bleomycin resistance protein/Dioxygenase superfamily protein</fullName>
    </submittedName>
</protein>
<gene>
    <name evidence="1" type="ORF">SAMN05216267_1009102</name>
</gene>
<dbReference type="Pfam" id="PF13669">
    <property type="entry name" value="Glyoxalase_4"/>
    <property type="match status" value="1"/>
</dbReference>
<dbReference type="AlphaFoldDB" id="A0A1H8J0L6"/>
<evidence type="ECO:0000313" key="1">
    <source>
        <dbReference type="EMBL" id="SEN74413.1"/>
    </source>
</evidence>
<name>A0A1H8J0L6_9ACTN</name>
<keyword evidence="2" id="KW-1185">Reference proteome</keyword>
<keyword evidence="1" id="KW-0223">Dioxygenase</keyword>
<dbReference type="RefSeq" id="WP_069463050.1">
    <property type="nucleotide sequence ID" value="NZ_FODD01000009.1"/>
</dbReference>
<sequence>MDQRIWHIGVAVDDLEKGKKEFAEVFGVSWRPTRVRVLTLTDAQGTDHEVECHVTFSEGGPFAVELWEAIPGTPLAAAPGGGVHHIGYWVDDIARENERLTTLGFGPHATVGRRPLLNAGPSGTVVELCDLHSDRPQLRDLFPAGSQYAGPPVLDSAL</sequence>
<evidence type="ECO:0000313" key="2">
    <source>
        <dbReference type="Proteomes" id="UP000181951"/>
    </source>
</evidence>
<dbReference type="Proteomes" id="UP000181951">
    <property type="component" value="Unassembled WGS sequence"/>
</dbReference>